<dbReference type="GO" id="GO:0005886">
    <property type="term" value="C:plasma membrane"/>
    <property type="evidence" value="ECO:0007669"/>
    <property type="project" value="UniProtKB-SubCell"/>
</dbReference>
<dbReference type="Pfam" id="PF02687">
    <property type="entry name" value="FtsX"/>
    <property type="match status" value="2"/>
</dbReference>
<evidence type="ECO:0000256" key="2">
    <source>
        <dbReference type="ARBA" id="ARBA00022475"/>
    </source>
</evidence>
<protein>
    <submittedName>
        <fullName evidence="9">ABC transporter permease</fullName>
    </submittedName>
</protein>
<feature type="domain" description="ABC3 transporter permease C-terminal" evidence="8">
    <location>
        <begin position="714"/>
        <end position="827"/>
    </location>
</feature>
<keyword evidence="2" id="KW-1003">Cell membrane</keyword>
<organism evidence="9 10">
    <name type="scientific">Clostridium sulfidigenes</name>
    <dbReference type="NCBI Taxonomy" id="318464"/>
    <lineage>
        <taxon>Bacteria</taxon>
        <taxon>Bacillati</taxon>
        <taxon>Bacillota</taxon>
        <taxon>Clostridia</taxon>
        <taxon>Eubacteriales</taxon>
        <taxon>Clostridiaceae</taxon>
        <taxon>Clostridium</taxon>
    </lineage>
</organism>
<feature type="transmembrane region" description="Helical" evidence="7">
    <location>
        <begin position="20"/>
        <end position="39"/>
    </location>
</feature>
<keyword evidence="3 7" id="KW-0812">Transmembrane</keyword>
<reference evidence="9" key="1">
    <citation type="submission" date="2019-04" db="EMBL/GenBank/DDBJ databases">
        <title>Evolution of Biomass-Degrading Anaerobic Consortia Revealed by Metagenomics.</title>
        <authorList>
            <person name="Peng X."/>
        </authorList>
    </citation>
    <scope>NUCLEOTIDE SEQUENCE</scope>
    <source>
        <strain evidence="9">SIG254</strain>
    </source>
</reference>
<evidence type="ECO:0000313" key="10">
    <source>
        <dbReference type="Proteomes" id="UP000768462"/>
    </source>
</evidence>
<feature type="domain" description="ABC3 transporter permease C-terminal" evidence="8">
    <location>
        <begin position="267"/>
        <end position="385"/>
    </location>
</feature>
<dbReference type="PANTHER" id="PTHR30572:SF4">
    <property type="entry name" value="ABC TRANSPORTER PERMEASE YTRF"/>
    <property type="match status" value="1"/>
</dbReference>
<feature type="transmembrane region" description="Helical" evidence="7">
    <location>
        <begin position="432"/>
        <end position="453"/>
    </location>
</feature>
<comment type="caution">
    <text evidence="9">The sequence shown here is derived from an EMBL/GenBank/DDBJ whole genome shotgun (WGS) entry which is preliminary data.</text>
</comment>
<comment type="subcellular location">
    <subcellularLocation>
        <location evidence="1">Cell membrane</location>
        <topology evidence="1">Multi-pass membrane protein</topology>
    </subcellularLocation>
</comment>
<name>A0A927ZUG3_9CLOT</name>
<gene>
    <name evidence="9" type="ORF">E7215_12555</name>
</gene>
<feature type="transmembrane region" description="Helical" evidence="7">
    <location>
        <begin position="267"/>
        <end position="289"/>
    </location>
</feature>
<dbReference type="PANTHER" id="PTHR30572">
    <property type="entry name" value="MEMBRANE COMPONENT OF TRANSPORTER-RELATED"/>
    <property type="match status" value="1"/>
</dbReference>
<dbReference type="InterPro" id="IPR003838">
    <property type="entry name" value="ABC3_permease_C"/>
</dbReference>
<evidence type="ECO:0000256" key="6">
    <source>
        <dbReference type="ARBA" id="ARBA00038076"/>
    </source>
</evidence>
<keyword evidence="4 7" id="KW-1133">Transmembrane helix</keyword>
<dbReference type="Proteomes" id="UP000768462">
    <property type="component" value="Unassembled WGS sequence"/>
</dbReference>
<evidence type="ECO:0000313" key="9">
    <source>
        <dbReference type="EMBL" id="MBE6060988.1"/>
    </source>
</evidence>
<proteinExistence type="inferred from homology"/>
<evidence type="ECO:0000256" key="1">
    <source>
        <dbReference type="ARBA" id="ARBA00004651"/>
    </source>
</evidence>
<feature type="transmembrane region" description="Helical" evidence="7">
    <location>
        <begin position="707"/>
        <end position="729"/>
    </location>
</feature>
<accession>A0A927ZUG3</accession>
<dbReference type="AlphaFoldDB" id="A0A927ZUG3"/>
<feature type="transmembrane region" description="Helical" evidence="7">
    <location>
        <begin position="796"/>
        <end position="818"/>
    </location>
</feature>
<evidence type="ECO:0000256" key="3">
    <source>
        <dbReference type="ARBA" id="ARBA00022692"/>
    </source>
</evidence>
<comment type="similarity">
    <text evidence="6">Belongs to the ABC-4 integral membrane protein family.</text>
</comment>
<evidence type="ECO:0000256" key="4">
    <source>
        <dbReference type="ARBA" id="ARBA00022989"/>
    </source>
</evidence>
<evidence type="ECO:0000259" key="8">
    <source>
        <dbReference type="Pfam" id="PF02687"/>
    </source>
</evidence>
<sequence>MKSFWGIVPRYIKKSGSRVFFMATGIVLSVMLIASLSIMKESYLDYKIKEDIEINGGNYDIRIQGKGYGNLDNLNKESIVDKVSLVTPLGISKIEDSKYSIDIRGYEENIAEFINIDIVEGRSPSSDNEIALEQWILDYLPKKYKVGDKIKLDYDLNYETSNGFKSLNRSNEFTLVGVFKYTSALNSEVGKAWVTREFADKKIKENKLKEKGIVYEGYIYLNPKHNIADGKLLLDSSNEYHNVLFVDNSGKEFFLQAIKIINLICNILFIIVGIVVSINIYNIFMVSVAERKKEFGMIRAIGASSGRIKLMVLAEGLILGVIFIPIGLIIGNTITKGIMIILGYERISSLFTIPVSGIVVSVIVGLFSIILGSYLPARNASKVSPMEAIQGNKEINITKKRMSFQTMFFGGKEIKFHTKIAITNIRRNKKKFITSVTSLSITIIMLMSVFYLIGESDPVNKLKNSYGDSKFKISSYSNTGITDKELEKISNIEGLNIISKVKELNVDMDISKEMLTTEGYSYFKSEGKKDKFKAKQIQEDVYRFNPKVYGYSNENLEELKKWVIDGDIDIKEMNKRPIVILIQNLSSYNYTEIKSGDKIKIGVTLYDQEGNSSGYSSEEFEVGAIVTEEGITIGDGMSKNVVIVSNDVAVENLHMKGYQKIDVGLDKNANYDKSESQLRGVINSIADATMESFKEKLEEVKKNNIQLIFILYNFVFIVGVVSVINLINIMKMNVITRNKEIGMMRAIGLGEDEVKSMIKTEGFLYGITASVVGSVFGSLLTYIIHNKVVNNVVWKFPVITIIVIFVATITITTLSSVLSSRQLFKTSIVDSIRSVE</sequence>
<dbReference type="InterPro" id="IPR050250">
    <property type="entry name" value="Macrolide_Exporter_MacB"/>
</dbReference>
<dbReference type="GO" id="GO:0022857">
    <property type="term" value="F:transmembrane transporter activity"/>
    <property type="evidence" value="ECO:0007669"/>
    <property type="project" value="TreeGrafter"/>
</dbReference>
<feature type="transmembrane region" description="Helical" evidence="7">
    <location>
        <begin position="763"/>
        <end position="784"/>
    </location>
</feature>
<evidence type="ECO:0000256" key="5">
    <source>
        <dbReference type="ARBA" id="ARBA00023136"/>
    </source>
</evidence>
<keyword evidence="5 7" id="KW-0472">Membrane</keyword>
<evidence type="ECO:0000256" key="7">
    <source>
        <dbReference type="SAM" id="Phobius"/>
    </source>
</evidence>
<feature type="transmembrane region" description="Helical" evidence="7">
    <location>
        <begin position="351"/>
        <end position="375"/>
    </location>
</feature>
<feature type="transmembrane region" description="Helical" evidence="7">
    <location>
        <begin position="310"/>
        <end position="331"/>
    </location>
</feature>
<dbReference type="EMBL" id="SVCM01000142">
    <property type="protein sequence ID" value="MBE6060988.1"/>
    <property type="molecule type" value="Genomic_DNA"/>
</dbReference>